<reference evidence="2 3" key="1">
    <citation type="submission" date="2024-02" db="EMBL/GenBank/DDBJ databases">
        <title>First draft genome assembly of two strains of Seiridium cardinale.</title>
        <authorList>
            <person name="Emiliani G."/>
            <person name="Scali E."/>
        </authorList>
    </citation>
    <scope>NUCLEOTIDE SEQUENCE [LARGE SCALE GENOMIC DNA]</scope>
    <source>
        <strain evidence="2 3">BM-138-000479</strain>
    </source>
</reference>
<dbReference type="Gene3D" id="3.30.710.10">
    <property type="entry name" value="Potassium Channel Kv1.1, Chain A"/>
    <property type="match status" value="1"/>
</dbReference>
<sequence length="365" mass="41003">MASVTTIDEDGDLLLLVGSELSTDGVCPETFKVDSRTLCRASKVFKVMLRGPFSEGKKRDCDGEWLVKLPEDRPKPMARILEIIHGNFDNELPNLISDVRALYELTILTDKYSLIHLLKPWAIQWACRGRNGTLPFSSWDACITFDKTVLGQCLWIAWELGDIAWFTQLLQTMAMRNDIDACGELIATFESAQEPQDAYGIIKELRLRYLKSMLGRFEDAVECLASSEPGTDPYYSCRKHFKEGVHSGSARRETESCRASLLGSLIMGLRKKDLWPIPDGLAYCSNPAVLKEHMIELRTKAPEAHSDCGTDLARRKATLGMDDRRRKDITDRLAAIEVQLSDVQKRHLQAQAEKSGLKHAIEGLG</sequence>
<evidence type="ECO:0000256" key="1">
    <source>
        <dbReference type="SAM" id="Coils"/>
    </source>
</evidence>
<keyword evidence="3" id="KW-1185">Reference proteome</keyword>
<organism evidence="2 3">
    <name type="scientific">Seiridium cardinale</name>
    <dbReference type="NCBI Taxonomy" id="138064"/>
    <lineage>
        <taxon>Eukaryota</taxon>
        <taxon>Fungi</taxon>
        <taxon>Dikarya</taxon>
        <taxon>Ascomycota</taxon>
        <taxon>Pezizomycotina</taxon>
        <taxon>Sordariomycetes</taxon>
        <taxon>Xylariomycetidae</taxon>
        <taxon>Amphisphaeriales</taxon>
        <taxon>Sporocadaceae</taxon>
        <taxon>Seiridium</taxon>
    </lineage>
</organism>
<accession>A0ABR2XW28</accession>
<dbReference type="InterPro" id="IPR011333">
    <property type="entry name" value="SKP1/BTB/POZ_sf"/>
</dbReference>
<gene>
    <name evidence="2" type="ORF">SCAR479_05313</name>
</gene>
<feature type="coiled-coil region" evidence="1">
    <location>
        <begin position="326"/>
        <end position="353"/>
    </location>
</feature>
<proteinExistence type="predicted"/>
<evidence type="ECO:0008006" key="4">
    <source>
        <dbReference type="Google" id="ProtNLM"/>
    </source>
</evidence>
<protein>
    <recommendedName>
        <fullName evidence="4">BTB domain-containing protein</fullName>
    </recommendedName>
</protein>
<dbReference type="Proteomes" id="UP001465668">
    <property type="component" value="Unassembled WGS sequence"/>
</dbReference>
<keyword evidence="1" id="KW-0175">Coiled coil</keyword>
<comment type="caution">
    <text evidence="2">The sequence shown here is derived from an EMBL/GenBank/DDBJ whole genome shotgun (WGS) entry which is preliminary data.</text>
</comment>
<name>A0ABR2XW28_9PEZI</name>
<evidence type="ECO:0000313" key="3">
    <source>
        <dbReference type="Proteomes" id="UP001465668"/>
    </source>
</evidence>
<evidence type="ECO:0000313" key="2">
    <source>
        <dbReference type="EMBL" id="KAK9777987.1"/>
    </source>
</evidence>
<dbReference type="EMBL" id="JARVKM010000018">
    <property type="protein sequence ID" value="KAK9777987.1"/>
    <property type="molecule type" value="Genomic_DNA"/>
</dbReference>